<dbReference type="GO" id="GO:0047631">
    <property type="term" value="F:ADP-ribose diphosphatase activity"/>
    <property type="evidence" value="ECO:0007669"/>
    <property type="project" value="TreeGrafter"/>
</dbReference>
<dbReference type="InterPro" id="IPR000086">
    <property type="entry name" value="NUDIX_hydrolase_dom"/>
</dbReference>
<evidence type="ECO:0000313" key="3">
    <source>
        <dbReference type="EMBL" id="KAF1917541.1"/>
    </source>
</evidence>
<dbReference type="PANTHER" id="PTHR11839:SF1">
    <property type="entry name" value="ADP-SUGAR PYROPHOSPHATASE"/>
    <property type="match status" value="1"/>
</dbReference>
<dbReference type="FunFam" id="3.90.79.10:FF:000016">
    <property type="entry name" value="ADP-sugar pyrophosphatase isoform X1"/>
    <property type="match status" value="1"/>
</dbReference>
<keyword evidence="1 3" id="KW-0378">Hydrolase</keyword>
<proteinExistence type="predicted"/>
<dbReference type="Gene3D" id="3.90.79.10">
    <property type="entry name" value="Nucleoside Triphosphate Pyrophosphohydrolase"/>
    <property type="match status" value="1"/>
</dbReference>
<dbReference type="Pfam" id="PF00293">
    <property type="entry name" value="NUDIX"/>
    <property type="match status" value="1"/>
</dbReference>
<evidence type="ECO:0000313" key="4">
    <source>
        <dbReference type="Proteomes" id="UP000800096"/>
    </source>
</evidence>
<evidence type="ECO:0000259" key="2">
    <source>
        <dbReference type="PROSITE" id="PS51462"/>
    </source>
</evidence>
<evidence type="ECO:0000256" key="1">
    <source>
        <dbReference type="ARBA" id="ARBA00022801"/>
    </source>
</evidence>
<protein>
    <submittedName>
        <fullName evidence="3">NUDIX hydrolase domain-like protein</fullName>
    </submittedName>
</protein>
<dbReference type="InterPro" id="IPR015797">
    <property type="entry name" value="NUDIX_hydrolase-like_dom_sf"/>
</dbReference>
<dbReference type="OrthoDB" id="10249920at2759"/>
<dbReference type="SUPFAM" id="SSF55811">
    <property type="entry name" value="Nudix"/>
    <property type="match status" value="1"/>
</dbReference>
<dbReference type="GO" id="GO:0019693">
    <property type="term" value="P:ribose phosphate metabolic process"/>
    <property type="evidence" value="ECO:0007669"/>
    <property type="project" value="TreeGrafter"/>
</dbReference>
<name>A0A6A5QP94_AMPQU</name>
<organism evidence="3 4">
    <name type="scientific">Ampelomyces quisqualis</name>
    <name type="common">Powdery mildew agent</name>
    <dbReference type="NCBI Taxonomy" id="50730"/>
    <lineage>
        <taxon>Eukaryota</taxon>
        <taxon>Fungi</taxon>
        <taxon>Dikarya</taxon>
        <taxon>Ascomycota</taxon>
        <taxon>Pezizomycotina</taxon>
        <taxon>Dothideomycetes</taxon>
        <taxon>Pleosporomycetidae</taxon>
        <taxon>Pleosporales</taxon>
        <taxon>Pleosporineae</taxon>
        <taxon>Phaeosphaeriaceae</taxon>
        <taxon>Ampelomyces</taxon>
    </lineage>
</organism>
<gene>
    <name evidence="3" type="ORF">BDU57DRAFT_570956</name>
</gene>
<dbReference type="InterPro" id="IPR020084">
    <property type="entry name" value="NUDIX_hydrolase_CS"/>
</dbReference>
<dbReference type="PROSITE" id="PS51462">
    <property type="entry name" value="NUDIX"/>
    <property type="match status" value="1"/>
</dbReference>
<dbReference type="GO" id="GO:0005634">
    <property type="term" value="C:nucleus"/>
    <property type="evidence" value="ECO:0007669"/>
    <property type="project" value="TreeGrafter"/>
</dbReference>
<accession>A0A6A5QP94</accession>
<dbReference type="PROSITE" id="PS00893">
    <property type="entry name" value="NUDIX_BOX"/>
    <property type="match status" value="1"/>
</dbReference>
<reference evidence="3" key="1">
    <citation type="journal article" date="2020" name="Stud. Mycol.">
        <title>101 Dothideomycetes genomes: a test case for predicting lifestyles and emergence of pathogens.</title>
        <authorList>
            <person name="Haridas S."/>
            <person name="Albert R."/>
            <person name="Binder M."/>
            <person name="Bloem J."/>
            <person name="Labutti K."/>
            <person name="Salamov A."/>
            <person name="Andreopoulos B."/>
            <person name="Baker S."/>
            <person name="Barry K."/>
            <person name="Bills G."/>
            <person name="Bluhm B."/>
            <person name="Cannon C."/>
            <person name="Castanera R."/>
            <person name="Culley D."/>
            <person name="Daum C."/>
            <person name="Ezra D."/>
            <person name="Gonzalez J."/>
            <person name="Henrissat B."/>
            <person name="Kuo A."/>
            <person name="Liang C."/>
            <person name="Lipzen A."/>
            <person name="Lutzoni F."/>
            <person name="Magnuson J."/>
            <person name="Mondo S."/>
            <person name="Nolan M."/>
            <person name="Ohm R."/>
            <person name="Pangilinan J."/>
            <person name="Park H.-J."/>
            <person name="Ramirez L."/>
            <person name="Alfaro M."/>
            <person name="Sun H."/>
            <person name="Tritt A."/>
            <person name="Yoshinaga Y."/>
            <person name="Zwiers L.-H."/>
            <person name="Turgeon B."/>
            <person name="Goodwin S."/>
            <person name="Spatafora J."/>
            <person name="Crous P."/>
            <person name="Grigoriev I."/>
        </authorList>
    </citation>
    <scope>NUCLEOTIDE SEQUENCE</scope>
    <source>
        <strain evidence="3">HMLAC05119</strain>
    </source>
</reference>
<dbReference type="GO" id="GO:0005829">
    <property type="term" value="C:cytosol"/>
    <property type="evidence" value="ECO:0007669"/>
    <property type="project" value="TreeGrafter"/>
</dbReference>
<feature type="domain" description="Nudix hydrolase" evidence="2">
    <location>
        <begin position="58"/>
        <end position="202"/>
    </location>
</feature>
<dbReference type="GO" id="GO:0006753">
    <property type="term" value="P:nucleoside phosphate metabolic process"/>
    <property type="evidence" value="ECO:0007669"/>
    <property type="project" value="TreeGrafter"/>
</dbReference>
<dbReference type="AlphaFoldDB" id="A0A6A5QP94"/>
<keyword evidence="4" id="KW-1185">Reference proteome</keyword>
<sequence>MASSAKALNKSRLIRRERLDKAEAKWTTLVKTTYIDPEGVERIWESGERLTRPEGCDIDAVGVAAILQDPANPHAEPRLLLQKQWRAPVDQTVIEVPAGLMDAGESPEDCAVRELKEETGYIGVVLKDKSFDVSPVMFNDPGFCNTNLRMIHVTVDLSLPENLTPQPRLEESEFIETFSVPLTDLWHMCKKFEQEGYAIDARVGSLAEGIEFAKRWKLT</sequence>
<dbReference type="EMBL" id="ML979134">
    <property type="protein sequence ID" value="KAF1917541.1"/>
    <property type="molecule type" value="Genomic_DNA"/>
</dbReference>
<dbReference type="PANTHER" id="PTHR11839">
    <property type="entry name" value="UDP/ADP-SUGAR PYROPHOSPHATASE"/>
    <property type="match status" value="1"/>
</dbReference>
<dbReference type="Proteomes" id="UP000800096">
    <property type="component" value="Unassembled WGS sequence"/>
</dbReference>
<dbReference type="CDD" id="cd18888">
    <property type="entry name" value="NUDIX_ADPRase_Nudt5"/>
    <property type="match status" value="1"/>
</dbReference>